<dbReference type="Pfam" id="PF13409">
    <property type="entry name" value="GST_N_2"/>
    <property type="match status" value="1"/>
</dbReference>
<reference evidence="2 3" key="1">
    <citation type="submission" date="2016-08" db="EMBL/GenBank/DDBJ databases">
        <authorList>
            <person name="Seilhamer J.J."/>
        </authorList>
    </citation>
    <scope>NUCLEOTIDE SEQUENCE [LARGE SCALE GENOMIC DNA]</scope>
    <source>
        <strain evidence="2 3">CCBAU 10071</strain>
    </source>
</reference>
<dbReference type="InterPro" id="IPR036282">
    <property type="entry name" value="Glutathione-S-Trfase_C_sf"/>
</dbReference>
<dbReference type="InterPro" id="IPR036249">
    <property type="entry name" value="Thioredoxin-like_sf"/>
</dbReference>
<sequence length="171" mass="19599">MKLYTHPGASSLSVHILLREIGLPFSIEVVNVTAKQRADGSDYKAVASRGMVPLLELDNGERLTENLVIVQYLCDRSERHDLMPPAGTMSRYRVMEWQSFIAAELHKSLVPLYWPGVETRTGELAVVRIRGRLGFVERNDRVVPDRRHFHRGRHLSVRDRELDALFQDPAR</sequence>
<dbReference type="GO" id="GO:0016740">
    <property type="term" value="F:transferase activity"/>
    <property type="evidence" value="ECO:0007669"/>
    <property type="project" value="UniProtKB-KW"/>
</dbReference>
<feature type="domain" description="GST N-terminal" evidence="1">
    <location>
        <begin position="1"/>
        <end position="81"/>
    </location>
</feature>
<dbReference type="RefSeq" id="WP_083235101.1">
    <property type="nucleotide sequence ID" value="NZ_FMAE01000004.1"/>
</dbReference>
<name>A0A1C3VI87_9BRAD</name>
<keyword evidence="2" id="KW-0808">Transferase</keyword>
<organism evidence="2 3">
    <name type="scientific">Bradyrhizobium yuanmingense</name>
    <dbReference type="NCBI Taxonomy" id="108015"/>
    <lineage>
        <taxon>Bacteria</taxon>
        <taxon>Pseudomonadati</taxon>
        <taxon>Pseudomonadota</taxon>
        <taxon>Alphaproteobacteria</taxon>
        <taxon>Hyphomicrobiales</taxon>
        <taxon>Nitrobacteraceae</taxon>
        <taxon>Bradyrhizobium</taxon>
    </lineage>
</organism>
<dbReference type="InterPro" id="IPR004045">
    <property type="entry name" value="Glutathione_S-Trfase_N"/>
</dbReference>
<dbReference type="PROSITE" id="PS50404">
    <property type="entry name" value="GST_NTER"/>
    <property type="match status" value="1"/>
</dbReference>
<proteinExistence type="predicted"/>
<dbReference type="SUPFAM" id="SSF47616">
    <property type="entry name" value="GST C-terminal domain-like"/>
    <property type="match status" value="1"/>
</dbReference>
<evidence type="ECO:0000259" key="1">
    <source>
        <dbReference type="PROSITE" id="PS50404"/>
    </source>
</evidence>
<accession>A0A1C3VI87</accession>
<dbReference type="PANTHER" id="PTHR44051">
    <property type="entry name" value="GLUTATHIONE S-TRANSFERASE-RELATED"/>
    <property type="match status" value="1"/>
</dbReference>
<gene>
    <name evidence="2" type="ORF">GA0061099_100424</name>
</gene>
<dbReference type="Gene3D" id="3.40.30.10">
    <property type="entry name" value="Glutaredoxin"/>
    <property type="match status" value="1"/>
</dbReference>
<dbReference type="Proteomes" id="UP000183174">
    <property type="component" value="Unassembled WGS sequence"/>
</dbReference>
<evidence type="ECO:0000313" key="3">
    <source>
        <dbReference type="Proteomes" id="UP000183174"/>
    </source>
</evidence>
<dbReference type="Gene3D" id="1.20.1050.10">
    <property type="match status" value="1"/>
</dbReference>
<dbReference type="EMBL" id="FMAE01000004">
    <property type="protein sequence ID" value="SCB27419.1"/>
    <property type="molecule type" value="Genomic_DNA"/>
</dbReference>
<dbReference type="CDD" id="cd03057">
    <property type="entry name" value="GST_N_Beta"/>
    <property type="match status" value="1"/>
</dbReference>
<evidence type="ECO:0000313" key="2">
    <source>
        <dbReference type="EMBL" id="SCB27419.1"/>
    </source>
</evidence>
<protein>
    <submittedName>
        <fullName evidence="2">Glutathione S-transferase</fullName>
    </submittedName>
</protein>
<dbReference type="AlphaFoldDB" id="A0A1C3VI87"/>
<dbReference type="SUPFAM" id="SSF52833">
    <property type="entry name" value="Thioredoxin-like"/>
    <property type="match status" value="1"/>
</dbReference>
<dbReference type="PANTHER" id="PTHR44051:SF8">
    <property type="entry name" value="GLUTATHIONE S-TRANSFERASE GSTA"/>
    <property type="match status" value="1"/>
</dbReference>